<name>A0ACB8U112_9APHY</name>
<protein>
    <submittedName>
        <fullName evidence="1">Uncharacterized protein</fullName>
    </submittedName>
</protein>
<proteinExistence type="predicted"/>
<organism evidence="1 2">
    <name type="scientific">Irpex rosettiformis</name>
    <dbReference type="NCBI Taxonomy" id="378272"/>
    <lineage>
        <taxon>Eukaryota</taxon>
        <taxon>Fungi</taxon>
        <taxon>Dikarya</taxon>
        <taxon>Basidiomycota</taxon>
        <taxon>Agaricomycotina</taxon>
        <taxon>Agaricomycetes</taxon>
        <taxon>Polyporales</taxon>
        <taxon>Irpicaceae</taxon>
        <taxon>Irpex</taxon>
    </lineage>
</organism>
<feature type="non-terminal residue" evidence="1">
    <location>
        <position position="84"/>
    </location>
</feature>
<keyword evidence="2" id="KW-1185">Reference proteome</keyword>
<dbReference type="Proteomes" id="UP001055072">
    <property type="component" value="Unassembled WGS sequence"/>
</dbReference>
<accession>A0ACB8U112</accession>
<gene>
    <name evidence="1" type="ORF">BDY19DRAFT_865070</name>
</gene>
<comment type="caution">
    <text evidence="1">The sequence shown here is derived from an EMBL/GenBank/DDBJ whole genome shotgun (WGS) entry which is preliminary data.</text>
</comment>
<dbReference type="EMBL" id="MU274915">
    <property type="protein sequence ID" value="KAI0087920.1"/>
    <property type="molecule type" value="Genomic_DNA"/>
</dbReference>
<reference evidence="1" key="1">
    <citation type="journal article" date="2021" name="Environ. Microbiol.">
        <title>Gene family expansions and transcriptome signatures uncover fungal adaptations to wood decay.</title>
        <authorList>
            <person name="Hage H."/>
            <person name="Miyauchi S."/>
            <person name="Viragh M."/>
            <person name="Drula E."/>
            <person name="Min B."/>
            <person name="Chaduli D."/>
            <person name="Navarro D."/>
            <person name="Favel A."/>
            <person name="Norest M."/>
            <person name="Lesage-Meessen L."/>
            <person name="Balint B."/>
            <person name="Merenyi Z."/>
            <person name="de Eugenio L."/>
            <person name="Morin E."/>
            <person name="Martinez A.T."/>
            <person name="Baldrian P."/>
            <person name="Stursova M."/>
            <person name="Martinez M.J."/>
            <person name="Novotny C."/>
            <person name="Magnuson J.K."/>
            <person name="Spatafora J.W."/>
            <person name="Maurice S."/>
            <person name="Pangilinan J."/>
            <person name="Andreopoulos W."/>
            <person name="LaButti K."/>
            <person name="Hundley H."/>
            <person name="Na H."/>
            <person name="Kuo A."/>
            <person name="Barry K."/>
            <person name="Lipzen A."/>
            <person name="Henrissat B."/>
            <person name="Riley R."/>
            <person name="Ahrendt S."/>
            <person name="Nagy L.G."/>
            <person name="Grigoriev I.V."/>
            <person name="Martin F."/>
            <person name="Rosso M.N."/>
        </authorList>
    </citation>
    <scope>NUCLEOTIDE SEQUENCE</scope>
    <source>
        <strain evidence="1">CBS 384.51</strain>
    </source>
</reference>
<evidence type="ECO:0000313" key="2">
    <source>
        <dbReference type="Proteomes" id="UP001055072"/>
    </source>
</evidence>
<evidence type="ECO:0000313" key="1">
    <source>
        <dbReference type="EMBL" id="KAI0087920.1"/>
    </source>
</evidence>
<sequence>VECFHRHKGVFVDLGIRDSWRLLKFHFVSHYIALIKSLGTADNFNTEYTEYLHINFAKNAYDATNHRDELLQMTLWLERWEKML</sequence>
<feature type="non-terminal residue" evidence="1">
    <location>
        <position position="1"/>
    </location>
</feature>